<dbReference type="InterPro" id="IPR007016">
    <property type="entry name" value="O-antigen_ligase-rel_domated"/>
</dbReference>
<evidence type="ECO:0000259" key="8">
    <source>
        <dbReference type="Pfam" id="PF15864"/>
    </source>
</evidence>
<protein>
    <submittedName>
        <fullName evidence="9">O-antigen ligase</fullName>
    </submittedName>
</protein>
<organism evidence="9 10">
    <name type="scientific">Aquitalea magnusonii</name>
    <dbReference type="NCBI Taxonomy" id="332411"/>
    <lineage>
        <taxon>Bacteria</taxon>
        <taxon>Pseudomonadati</taxon>
        <taxon>Pseudomonadota</taxon>
        <taxon>Betaproteobacteria</taxon>
        <taxon>Neisseriales</taxon>
        <taxon>Chromobacteriaceae</taxon>
        <taxon>Aquitalea</taxon>
    </lineage>
</organism>
<dbReference type="Pfam" id="PF04932">
    <property type="entry name" value="Wzy_C"/>
    <property type="match status" value="1"/>
</dbReference>
<evidence type="ECO:0000256" key="4">
    <source>
        <dbReference type="ARBA" id="ARBA00023136"/>
    </source>
</evidence>
<feature type="transmembrane region" description="Helical" evidence="5">
    <location>
        <begin position="92"/>
        <end position="114"/>
    </location>
</feature>
<dbReference type="GO" id="GO:0016874">
    <property type="term" value="F:ligase activity"/>
    <property type="evidence" value="ECO:0007669"/>
    <property type="project" value="UniProtKB-KW"/>
</dbReference>
<keyword evidence="4 5" id="KW-0472">Membrane</keyword>
<feature type="transmembrane region" description="Helical" evidence="5">
    <location>
        <begin position="175"/>
        <end position="191"/>
    </location>
</feature>
<dbReference type="Pfam" id="PF11846">
    <property type="entry name" value="Wzy_C_2"/>
    <property type="match status" value="1"/>
</dbReference>
<dbReference type="Pfam" id="PF15864">
    <property type="entry name" value="PglL_A"/>
    <property type="match status" value="1"/>
</dbReference>
<keyword evidence="3 5" id="KW-1133">Transmembrane helix</keyword>
<proteinExistence type="predicted"/>
<dbReference type="PANTHER" id="PTHR37422:SF21">
    <property type="entry name" value="EXOQ-LIKE PROTEIN"/>
    <property type="match status" value="1"/>
</dbReference>
<reference evidence="9 10" key="1">
    <citation type="submission" date="2018-05" db="EMBL/GenBank/DDBJ databases">
        <title>Genomic Encyclopedia of Type Strains, Phase IV (KMG-IV): sequencing the most valuable type-strain genomes for metagenomic binning, comparative biology and taxonomic classification.</title>
        <authorList>
            <person name="Goeker M."/>
        </authorList>
    </citation>
    <scope>NUCLEOTIDE SEQUENCE [LARGE SCALE GENOMIC DNA]</scope>
    <source>
        <strain evidence="9 10">DSM 25134</strain>
    </source>
</reference>
<feature type="transmembrane region" description="Helical" evidence="5">
    <location>
        <begin position="198"/>
        <end position="213"/>
    </location>
</feature>
<feature type="domain" description="O-antigen ligase-related" evidence="6">
    <location>
        <begin position="204"/>
        <end position="365"/>
    </location>
</feature>
<dbReference type="OrthoDB" id="4448at2"/>
<evidence type="ECO:0000256" key="5">
    <source>
        <dbReference type="SAM" id="Phobius"/>
    </source>
</evidence>
<gene>
    <name evidence="9" type="ORF">DFR38_10312</name>
</gene>
<keyword evidence="10" id="KW-1185">Reference proteome</keyword>
<feature type="transmembrane region" description="Helical" evidence="5">
    <location>
        <begin position="219"/>
        <end position="236"/>
    </location>
</feature>
<evidence type="ECO:0000313" key="10">
    <source>
        <dbReference type="Proteomes" id="UP000248395"/>
    </source>
</evidence>
<name>A0A318JGY3_9NEIS</name>
<feature type="domain" description="Protein glycosylation ligase" evidence="8">
    <location>
        <begin position="166"/>
        <end position="190"/>
    </location>
</feature>
<evidence type="ECO:0000256" key="1">
    <source>
        <dbReference type="ARBA" id="ARBA00004141"/>
    </source>
</evidence>
<evidence type="ECO:0000313" key="9">
    <source>
        <dbReference type="EMBL" id="PXX49839.1"/>
    </source>
</evidence>
<feature type="transmembrane region" description="Helical" evidence="5">
    <location>
        <begin position="435"/>
        <end position="454"/>
    </location>
</feature>
<feature type="transmembrane region" description="Helical" evidence="5">
    <location>
        <begin position="385"/>
        <end position="401"/>
    </location>
</feature>
<feature type="transmembrane region" description="Helical" evidence="5">
    <location>
        <begin position="121"/>
        <end position="145"/>
    </location>
</feature>
<dbReference type="PANTHER" id="PTHR37422">
    <property type="entry name" value="TEICHURONIC ACID BIOSYNTHESIS PROTEIN TUAE"/>
    <property type="match status" value="1"/>
</dbReference>
<accession>A0A318JGY3</accession>
<dbReference type="InterPro" id="IPR031726">
    <property type="entry name" value="PglL_A"/>
</dbReference>
<keyword evidence="9" id="KW-0436">Ligase</keyword>
<dbReference type="InterPro" id="IPR051533">
    <property type="entry name" value="WaaL-like"/>
</dbReference>
<comment type="caution">
    <text evidence="9">The sequence shown here is derived from an EMBL/GenBank/DDBJ whole genome shotgun (WGS) entry which is preliminary data.</text>
</comment>
<dbReference type="AlphaFoldDB" id="A0A318JGY3"/>
<feature type="transmembrane region" description="Helical" evidence="5">
    <location>
        <begin position="407"/>
        <end position="423"/>
    </location>
</feature>
<evidence type="ECO:0000256" key="3">
    <source>
        <dbReference type="ARBA" id="ARBA00022989"/>
    </source>
</evidence>
<evidence type="ECO:0000256" key="2">
    <source>
        <dbReference type="ARBA" id="ARBA00022692"/>
    </source>
</evidence>
<dbReference type="InterPro" id="IPR021797">
    <property type="entry name" value="Wzy_C_2"/>
</dbReference>
<dbReference type="GO" id="GO:0016020">
    <property type="term" value="C:membrane"/>
    <property type="evidence" value="ECO:0007669"/>
    <property type="project" value="UniProtKB-SubCell"/>
</dbReference>
<feature type="domain" description="Virulence factor membrane-bound polymerase C-terminal" evidence="7">
    <location>
        <begin position="387"/>
        <end position="560"/>
    </location>
</feature>
<feature type="transmembrane region" description="Helical" evidence="5">
    <location>
        <begin position="348"/>
        <end position="373"/>
    </location>
</feature>
<feature type="transmembrane region" description="Helical" evidence="5">
    <location>
        <begin position="66"/>
        <end position="86"/>
    </location>
</feature>
<dbReference type="Proteomes" id="UP000248395">
    <property type="component" value="Unassembled WGS sequence"/>
</dbReference>
<evidence type="ECO:0000259" key="6">
    <source>
        <dbReference type="Pfam" id="PF04932"/>
    </source>
</evidence>
<evidence type="ECO:0000259" key="7">
    <source>
        <dbReference type="Pfam" id="PF11846"/>
    </source>
</evidence>
<comment type="subcellular location">
    <subcellularLocation>
        <location evidence="1">Membrane</location>
        <topology evidence="1">Multi-pass membrane protein</topology>
    </subcellularLocation>
</comment>
<dbReference type="RefSeq" id="WP_158527684.1">
    <property type="nucleotide sequence ID" value="NZ_LNQU01000096.1"/>
</dbReference>
<dbReference type="EMBL" id="QJKC01000003">
    <property type="protein sequence ID" value="PXX49839.1"/>
    <property type="molecule type" value="Genomic_DNA"/>
</dbReference>
<feature type="transmembrane region" description="Helical" evidence="5">
    <location>
        <begin position="248"/>
        <end position="267"/>
    </location>
</feature>
<sequence>MNKNLHLNPVELRQFGLALLISLSVTLPFFSWFRYAPLTDWVSDASALFLLACSLPLMLPMKGRSVVSSSWVFLFAFAVGFYLLLSNKHLDSATVFIVLVLFLGVWSLLFSSYFNDKKTELLIVVSSVIFLACLLQALLGLSQIFRLAPFFSGYIIFDQNGIDSNIMGNIGQRNQYAQFLCWGIVSASYLYAMGRLRGYLFFIAVLFLSWLAACSGARLVWAYAIIFALVAFYWYVRRESDDIAKMSGAMAVAVVIMILTQLMSHQITGLLALAGLPVHTVSGTERFFSAGFGARRWVEWTKAIDIFLQHPFFGIGWGRFGAQSVEMELSAGLPKVPESWLFTHCHNLVLQLLAETGLVGCLLFLVPVIIVFCGYLQRGQQTKDNMLLVSIGLLVLAHSMFEYPLWYLPFLVMFLIVLLMAPLKPVQLKVRTDFLRIVGLVASVLALLYTINGVENFRVLVAFRTPAVGAADNLQRLNRLFEIEKNPLWAADADFVLTSYLVPSRSDIDLKLKHFERLASFRPYPDVLLKLSILYALNKNEVAAEHTLKMAIANYPDFAANYSVYLTAMKELDLKSLQRIALTAAHAYAAKGSQYEDARIAAVMTVASPVTRKPLF</sequence>
<feature type="transmembrane region" description="Helical" evidence="5">
    <location>
        <begin position="12"/>
        <end position="35"/>
    </location>
</feature>
<keyword evidence="2 5" id="KW-0812">Transmembrane</keyword>